<organism evidence="1 2">
    <name type="scientific">Tieghemostelium lacteum</name>
    <name type="common">Slime mold</name>
    <name type="synonym">Dictyostelium lacteum</name>
    <dbReference type="NCBI Taxonomy" id="361077"/>
    <lineage>
        <taxon>Eukaryota</taxon>
        <taxon>Amoebozoa</taxon>
        <taxon>Evosea</taxon>
        <taxon>Eumycetozoa</taxon>
        <taxon>Dictyostelia</taxon>
        <taxon>Dictyosteliales</taxon>
        <taxon>Raperosteliaceae</taxon>
        <taxon>Tieghemostelium</taxon>
    </lineage>
</organism>
<gene>
    <name evidence="1" type="ORF">DLAC_05758</name>
</gene>
<name>A0A151ZGU4_TIELA</name>
<dbReference type="AlphaFoldDB" id="A0A151ZGU4"/>
<dbReference type="InParanoid" id="A0A151ZGU4"/>
<dbReference type="EMBL" id="LODT01000028">
    <property type="protein sequence ID" value="KYQ93129.1"/>
    <property type="molecule type" value="Genomic_DNA"/>
</dbReference>
<comment type="caution">
    <text evidence="1">The sequence shown here is derived from an EMBL/GenBank/DDBJ whole genome shotgun (WGS) entry which is preliminary data.</text>
</comment>
<accession>A0A151ZGU4</accession>
<dbReference type="Proteomes" id="UP000076078">
    <property type="component" value="Unassembled WGS sequence"/>
</dbReference>
<proteinExistence type="predicted"/>
<sequence length="920" mass="107992">MSFESFQNSKEIHSFLIKKFQLDTLQKEKPSIEHCENILLYLFKLSITSRNMKKLLKIARVHWKDDFFNFSKKYLNENLESPFQFINDQCIGIIMFIFNQIINYQSIKNSEIYYQLLKYLPLSIENYIDDFLKSSKFQTPTNLYRLLTHLSKINPKKTLDIIEKYQNGESYSIYMILILGSIGDSVTQSLVPKYIEILLSSLINGNSSEIILTMQGDFNTVDRLKMIIQFGKLFTKFQSEISKSSSKCFYKAMSAYFKQNLELVTSSDTEILKQIKSNVDLIFGYFYNPIIFKISDSSHWFNLYNTILGNDVFGKLFLDGSETISDILKSNFERYSPSTLYLNGNTWNTVLTEILDNELMTYKEVEDTLFVFLRFKKPFYQLANGKKLAKLLTNVPDLTVYDHLILSTNYHDLNLTLELYELYKAGKCPYRETVHQYIEASLFLTLYSKTYKDSDILNSITSFYQSPQSLYDRIHISDSNDLVTLNMVFSRIGHICLQSSHFKQFYFKIPISIKGLLKQTNITYQLELEDYSNKYDISNSNSNNISIDILPKLILNRIVMCFYQDFLVCHIAKLRLASVSKRFFDSCRHVLSNFFNSDMALHYIDIMYFRKIQVNSQFSLYKNYPKMLSYQDRNYIPMDVFEDVFHNQCQTLSIKSLSLHKFPPQFPISIGTNLKDFIVQITESPKITPGHLMTIFTCSKHLERISIRLFTMWPEIHNMIESVLDLDLNLKEFHVQDAITQYDESKSFYLAPIIEKQLEKNPKRILPKFFLLTKNLCHFNGFNVVNIQLSNQYNFALDSQTVIFHYSNIFKNSPSIEKIVFVVNDLEIVKPLVELVTQFTNCIRLSFRLPKVDYVTVPDISIVQSIFDQVSLNSNLITFSIYYGIMIPTTLPLFHNQLQLWSQIDTKQFKPHYNYLHFFK</sequence>
<keyword evidence="2" id="KW-1185">Reference proteome</keyword>
<evidence type="ECO:0000313" key="2">
    <source>
        <dbReference type="Proteomes" id="UP000076078"/>
    </source>
</evidence>
<reference evidence="1 2" key="1">
    <citation type="submission" date="2015-12" db="EMBL/GenBank/DDBJ databases">
        <title>Dictyostelia acquired genes for synthesis and detection of signals that induce cell-type specialization by lateral gene transfer from prokaryotes.</title>
        <authorList>
            <person name="Gloeckner G."/>
            <person name="Schaap P."/>
        </authorList>
    </citation>
    <scope>NUCLEOTIDE SEQUENCE [LARGE SCALE GENOMIC DNA]</scope>
    <source>
        <strain evidence="1 2">TK</strain>
    </source>
</reference>
<evidence type="ECO:0000313" key="1">
    <source>
        <dbReference type="EMBL" id="KYQ93129.1"/>
    </source>
</evidence>
<protein>
    <submittedName>
        <fullName evidence="1">Uncharacterized protein</fullName>
    </submittedName>
</protein>